<dbReference type="RefSeq" id="XP_047772545.1">
    <property type="nucleotide sequence ID" value="XM_047921255.1"/>
</dbReference>
<sequence>MSLAKQLSAKLPAWEDCGWISVHGSPLLRALVNQLRQRCAPTTICKVANMEEFRTRNDAIELAKQHFLTHQCEEVAPKIDRQFDLSGAKLATLSQAIAYRGILATRTPSDRPRTSGQVERILNSLRSPGSLPPPTQLLWTSLRDRDIHRRIVDFLWKGMHDALKIGAFWAHIRGFEDRADCSTCGTRESLRHILSECRAPGQDLVWSLTGELWRKKAGTWRKPSLEDVLTVGLGLYPKPDGAKSSHALARLWRIAISEAAYLIWKLRCERVIEHADEPDWTHSQREITRRWYAAMNRRLQLDLIATRRSFGNLAKSRLLVLATWTGTISDENGLAEDWTKLPRLLVGIDPGFCRIAIDPG</sequence>
<evidence type="ECO:0000313" key="1">
    <source>
        <dbReference type="EMBL" id="KAH9829013.1"/>
    </source>
</evidence>
<dbReference type="GeneID" id="72001987"/>
<proteinExistence type="predicted"/>
<organism evidence="1 2">
    <name type="scientific">Rhodofomes roseus</name>
    <dbReference type="NCBI Taxonomy" id="34475"/>
    <lineage>
        <taxon>Eukaryota</taxon>
        <taxon>Fungi</taxon>
        <taxon>Dikarya</taxon>
        <taxon>Basidiomycota</taxon>
        <taxon>Agaricomycotina</taxon>
        <taxon>Agaricomycetes</taxon>
        <taxon>Polyporales</taxon>
        <taxon>Rhodofomes</taxon>
    </lineage>
</organism>
<evidence type="ECO:0008006" key="3">
    <source>
        <dbReference type="Google" id="ProtNLM"/>
    </source>
</evidence>
<evidence type="ECO:0000313" key="2">
    <source>
        <dbReference type="Proteomes" id="UP000814176"/>
    </source>
</evidence>
<keyword evidence="2" id="KW-1185">Reference proteome</keyword>
<dbReference type="Proteomes" id="UP000814176">
    <property type="component" value="Unassembled WGS sequence"/>
</dbReference>
<comment type="caution">
    <text evidence="1">The sequence shown here is derived from an EMBL/GenBank/DDBJ whole genome shotgun (WGS) entry which is preliminary data.</text>
</comment>
<accession>A0ABQ8JXR3</accession>
<dbReference type="EMBL" id="JADCUA010000044">
    <property type="protein sequence ID" value="KAH9829013.1"/>
    <property type="molecule type" value="Genomic_DNA"/>
</dbReference>
<name>A0ABQ8JXR3_9APHY</name>
<reference evidence="1 2" key="1">
    <citation type="journal article" date="2021" name="Environ. Microbiol.">
        <title>Gene family expansions and transcriptome signatures uncover fungal adaptations to wood decay.</title>
        <authorList>
            <person name="Hage H."/>
            <person name="Miyauchi S."/>
            <person name="Viragh M."/>
            <person name="Drula E."/>
            <person name="Min B."/>
            <person name="Chaduli D."/>
            <person name="Navarro D."/>
            <person name="Favel A."/>
            <person name="Norest M."/>
            <person name="Lesage-Meessen L."/>
            <person name="Balint B."/>
            <person name="Merenyi Z."/>
            <person name="de Eugenio L."/>
            <person name="Morin E."/>
            <person name="Martinez A.T."/>
            <person name="Baldrian P."/>
            <person name="Stursova M."/>
            <person name="Martinez M.J."/>
            <person name="Novotny C."/>
            <person name="Magnuson J.K."/>
            <person name="Spatafora J.W."/>
            <person name="Maurice S."/>
            <person name="Pangilinan J."/>
            <person name="Andreopoulos W."/>
            <person name="LaButti K."/>
            <person name="Hundley H."/>
            <person name="Na H."/>
            <person name="Kuo A."/>
            <person name="Barry K."/>
            <person name="Lipzen A."/>
            <person name="Henrissat B."/>
            <person name="Riley R."/>
            <person name="Ahrendt S."/>
            <person name="Nagy L.G."/>
            <person name="Grigoriev I.V."/>
            <person name="Martin F."/>
            <person name="Rosso M.N."/>
        </authorList>
    </citation>
    <scope>NUCLEOTIDE SEQUENCE [LARGE SCALE GENOMIC DNA]</scope>
    <source>
        <strain evidence="1 2">CIRM-BRFM 1785</strain>
    </source>
</reference>
<gene>
    <name evidence="1" type="ORF">C8Q71DRAFT_718817</name>
</gene>
<protein>
    <recommendedName>
        <fullName evidence="3">Reverse transcriptase zinc-binding domain-containing protein</fullName>
    </recommendedName>
</protein>